<comment type="caution">
    <text evidence="4">The sequence shown here is derived from an EMBL/GenBank/DDBJ whole genome shotgun (WGS) entry which is preliminary data.</text>
</comment>
<dbReference type="Gene3D" id="1.10.10.2210">
    <property type="match status" value="1"/>
</dbReference>
<dbReference type="Proteomes" id="UP000663829">
    <property type="component" value="Unassembled WGS sequence"/>
</dbReference>
<dbReference type="Gene3D" id="3.30.70.2630">
    <property type="match status" value="1"/>
</dbReference>
<sequence>WSSHGGSLKYIIPCQTQLCSRKPIDDIIIEQYQNMSKIVKDCLQDNDIFTSDPRSRHAFLQLERIIHDLYSKQLPRNFLRRAHSEYKVVRSIQRLLRQRPDIVIRRTDKTENLHAVQTLLHYLMTENVITKKQRNRLLPNLNKLELGHYHGLPKPHKPGTPLRPIIASINASATLVSKFLNDLLAPIFLQVARKTTFINGIDVVRQLEKYVSDGYYESTTKFITADVTDLYTMIPRQGALEALARFCLQHSKQGKIGTFTIDHIMKMARLILDTNAFVYNKKYYRQIRGGAMGSALTQVLANIYMFEWEQNLIKHQDERNEIYGRYIDDIFMTTNETIHEIKEELEEAQNRDVNIKINYKIDISVDFLDVCITNENSQLKTKIYHKPAAESYTLPYRSTHPRHIHRNIPYGAFLRAIRICSNINDFNTERCHIDVSLLLNGYPPNYITK</sequence>
<dbReference type="Proteomes" id="UP000677228">
    <property type="component" value="Unassembled WGS sequence"/>
</dbReference>
<evidence type="ECO:0000313" key="3">
    <source>
        <dbReference type="EMBL" id="CAF1048196.1"/>
    </source>
</evidence>
<dbReference type="Pfam" id="PF00078">
    <property type="entry name" value="RVT_1"/>
    <property type="match status" value="1"/>
</dbReference>
<dbReference type="Pfam" id="PF26215">
    <property type="entry name" value="HTH_animal"/>
    <property type="match status" value="1"/>
</dbReference>
<dbReference type="InterPro" id="IPR043502">
    <property type="entry name" value="DNA/RNA_pol_sf"/>
</dbReference>
<dbReference type="PANTHER" id="PTHR21301">
    <property type="entry name" value="REVERSE TRANSCRIPTASE"/>
    <property type="match status" value="1"/>
</dbReference>
<accession>A0A814UHS1</accession>
<dbReference type="PANTHER" id="PTHR21301:SF10">
    <property type="entry name" value="REVERSE TRANSCRIPTASE DOMAIN-CONTAINING PROTEIN"/>
    <property type="match status" value="1"/>
</dbReference>
<feature type="non-terminal residue" evidence="4">
    <location>
        <position position="449"/>
    </location>
</feature>
<dbReference type="AlphaFoldDB" id="A0A814UHS1"/>
<evidence type="ECO:0000256" key="1">
    <source>
        <dbReference type="SAM" id="Coils"/>
    </source>
</evidence>
<evidence type="ECO:0000313" key="5">
    <source>
        <dbReference type="EMBL" id="CAF3815847.1"/>
    </source>
</evidence>
<dbReference type="PROSITE" id="PS50878">
    <property type="entry name" value="RT_POL"/>
    <property type="match status" value="1"/>
</dbReference>
<protein>
    <recommendedName>
        <fullName evidence="2">Reverse transcriptase domain-containing protein</fullName>
    </recommendedName>
</protein>
<organism evidence="4 7">
    <name type="scientific">Didymodactylos carnosus</name>
    <dbReference type="NCBI Taxonomy" id="1234261"/>
    <lineage>
        <taxon>Eukaryota</taxon>
        <taxon>Metazoa</taxon>
        <taxon>Spiralia</taxon>
        <taxon>Gnathifera</taxon>
        <taxon>Rotifera</taxon>
        <taxon>Eurotatoria</taxon>
        <taxon>Bdelloidea</taxon>
        <taxon>Philodinida</taxon>
        <taxon>Philodinidae</taxon>
        <taxon>Didymodactylos</taxon>
    </lineage>
</organism>
<evidence type="ECO:0000313" key="6">
    <source>
        <dbReference type="EMBL" id="CAF3937648.1"/>
    </source>
</evidence>
<gene>
    <name evidence="4" type="ORF">GPM918_LOCUS22322</name>
    <name evidence="3" type="ORF">OVA965_LOCUS16832</name>
    <name evidence="6" type="ORF">SRO942_LOCUS22323</name>
    <name evidence="5" type="ORF">TMI583_LOCUS16841</name>
</gene>
<dbReference type="Proteomes" id="UP000681722">
    <property type="component" value="Unassembled WGS sequence"/>
</dbReference>
<keyword evidence="7" id="KW-1185">Reference proteome</keyword>
<keyword evidence="1" id="KW-0175">Coiled coil</keyword>
<dbReference type="InterPro" id="IPR058912">
    <property type="entry name" value="HTH_animal"/>
</dbReference>
<dbReference type="OrthoDB" id="10058657at2759"/>
<name>A0A814UHS1_9BILA</name>
<proteinExistence type="predicted"/>
<feature type="coiled-coil region" evidence="1">
    <location>
        <begin position="331"/>
        <end position="358"/>
    </location>
</feature>
<dbReference type="InterPro" id="IPR000477">
    <property type="entry name" value="RT_dom"/>
</dbReference>
<dbReference type="SUPFAM" id="SSF56672">
    <property type="entry name" value="DNA/RNA polymerases"/>
    <property type="match status" value="1"/>
</dbReference>
<evidence type="ECO:0000313" key="4">
    <source>
        <dbReference type="EMBL" id="CAF1173717.1"/>
    </source>
</evidence>
<dbReference type="EMBL" id="CAJNOQ010007608">
    <property type="protein sequence ID" value="CAF1173717.1"/>
    <property type="molecule type" value="Genomic_DNA"/>
</dbReference>
<feature type="domain" description="Reverse transcriptase" evidence="2">
    <location>
        <begin position="133"/>
        <end position="394"/>
    </location>
</feature>
<dbReference type="Proteomes" id="UP000682733">
    <property type="component" value="Unassembled WGS sequence"/>
</dbReference>
<reference evidence="4" key="1">
    <citation type="submission" date="2021-02" db="EMBL/GenBank/DDBJ databases">
        <authorList>
            <person name="Nowell W R."/>
        </authorList>
    </citation>
    <scope>NUCLEOTIDE SEQUENCE</scope>
</reference>
<evidence type="ECO:0000259" key="2">
    <source>
        <dbReference type="PROSITE" id="PS50878"/>
    </source>
</evidence>
<dbReference type="Gene3D" id="3.10.10.20">
    <property type="match status" value="1"/>
</dbReference>
<dbReference type="EMBL" id="CAJOBC010007610">
    <property type="protein sequence ID" value="CAF3937648.1"/>
    <property type="molecule type" value="Genomic_DNA"/>
</dbReference>
<dbReference type="EMBL" id="CAJNOK010007902">
    <property type="protein sequence ID" value="CAF1048196.1"/>
    <property type="molecule type" value="Genomic_DNA"/>
</dbReference>
<evidence type="ECO:0000313" key="7">
    <source>
        <dbReference type="Proteomes" id="UP000663829"/>
    </source>
</evidence>
<dbReference type="EMBL" id="CAJOBA010007913">
    <property type="protein sequence ID" value="CAF3815847.1"/>
    <property type="molecule type" value="Genomic_DNA"/>
</dbReference>